<reference evidence="4" key="1">
    <citation type="submission" date="2021-02" db="EMBL/GenBank/DDBJ databases">
        <title>Sulfurospirillum tamanensis sp. nov.</title>
        <authorList>
            <person name="Merkel A.Y."/>
        </authorList>
    </citation>
    <scope>NUCLEOTIDE SEQUENCE [LARGE SCALE GENOMIC DNA]</scope>
    <source>
        <strain evidence="4">T05b</strain>
    </source>
</reference>
<organism evidence="3 4">
    <name type="scientific">Sulfurospirillum tamanense</name>
    <dbReference type="NCBI Taxonomy" id="2813362"/>
    <lineage>
        <taxon>Bacteria</taxon>
        <taxon>Pseudomonadati</taxon>
        <taxon>Campylobacterota</taxon>
        <taxon>Epsilonproteobacteria</taxon>
        <taxon>Campylobacterales</taxon>
        <taxon>Sulfurospirillaceae</taxon>
        <taxon>Sulfurospirillum</taxon>
    </lineage>
</organism>
<dbReference type="PANTHER" id="PTHR12526">
    <property type="entry name" value="GLYCOSYLTRANSFERASE"/>
    <property type="match status" value="1"/>
</dbReference>
<dbReference type="Pfam" id="PF00534">
    <property type="entry name" value="Glycos_transf_1"/>
    <property type="match status" value="1"/>
</dbReference>
<dbReference type="Pfam" id="PF13477">
    <property type="entry name" value="Glyco_trans_4_2"/>
    <property type="match status" value="1"/>
</dbReference>
<reference evidence="3 4" key="2">
    <citation type="submission" date="2021-02" db="EMBL/GenBank/DDBJ databases">
        <title>Sulfurospirillum tamanensis sp. nov.</title>
        <authorList>
            <person name="Frolova A."/>
            <person name="Merkel A."/>
            <person name="Slobodkin A."/>
        </authorList>
    </citation>
    <scope>NUCLEOTIDE SEQUENCE [LARGE SCALE GENOMIC DNA]</scope>
    <source>
        <strain evidence="3 4">T05b</strain>
    </source>
</reference>
<feature type="domain" description="Glycosyl transferase family 1" evidence="1">
    <location>
        <begin position="178"/>
        <end position="332"/>
    </location>
</feature>
<accession>A0ABS2WSM4</accession>
<evidence type="ECO:0000259" key="2">
    <source>
        <dbReference type="Pfam" id="PF13477"/>
    </source>
</evidence>
<dbReference type="RefSeq" id="WP_205459214.1">
    <property type="nucleotide sequence ID" value="NZ_JAFHKK010000015.1"/>
</dbReference>
<dbReference type="EMBL" id="JAFHKK010000015">
    <property type="protein sequence ID" value="MBN2964664.1"/>
    <property type="molecule type" value="Genomic_DNA"/>
</dbReference>
<sequence length="360" mass="40308">MRTCKEDVRILEVCLSPDLGGLELYVLRCAKHFKTSMVIAKDSKLAGYLEEEDLKYEKIGRKNPFALAKIIDTCKADVLHVHWTKDLSVAVFAKLFSHQKPKIIQTRHMHMTRFKDDMYHRFLYRYIDGMIAVTKRVHEQIEAFVPQSVRPKVFTSYIGVETPQMLTPEAAMELRRAYGLDGGFVVGIFGRIEPAKGQHVVLEAAERLRQQGLEVKTLVVGGAMDKAYEKKLQERFCKDVFVGFSHEVGALMQACDCVVLATEKETFGLVLVEAMHAGVSVLGSNSGGPQEIIEDGVSGVLFEPMSAEDLAKKLAMVLGDGELRSKLAQGGQMRAKACFDAVKQFREVRGMLKNYQGKEK</sequence>
<keyword evidence="4" id="KW-1185">Reference proteome</keyword>
<protein>
    <submittedName>
        <fullName evidence="3">Glycosyltransferase family 4 protein</fullName>
    </submittedName>
</protein>
<evidence type="ECO:0000259" key="1">
    <source>
        <dbReference type="Pfam" id="PF00534"/>
    </source>
</evidence>
<reference evidence="3 4" key="3">
    <citation type="submission" date="2021-02" db="EMBL/GenBank/DDBJ databases">
        <authorList>
            <person name="Merkel A.Y."/>
        </authorList>
    </citation>
    <scope>NUCLEOTIDE SEQUENCE [LARGE SCALE GENOMIC DNA]</scope>
    <source>
        <strain evidence="3 4">T05b</strain>
    </source>
</reference>
<proteinExistence type="predicted"/>
<dbReference type="PANTHER" id="PTHR12526:SF630">
    <property type="entry name" value="GLYCOSYLTRANSFERASE"/>
    <property type="match status" value="1"/>
</dbReference>
<dbReference type="InterPro" id="IPR028098">
    <property type="entry name" value="Glyco_trans_4-like_N"/>
</dbReference>
<dbReference type="Gene3D" id="3.40.50.2000">
    <property type="entry name" value="Glycogen Phosphorylase B"/>
    <property type="match status" value="2"/>
</dbReference>
<feature type="domain" description="Glycosyltransferase subfamily 4-like N-terminal" evidence="2">
    <location>
        <begin position="13"/>
        <end position="126"/>
    </location>
</feature>
<name>A0ABS2WSM4_9BACT</name>
<dbReference type="CDD" id="cd03801">
    <property type="entry name" value="GT4_PimA-like"/>
    <property type="match status" value="1"/>
</dbReference>
<dbReference type="Proteomes" id="UP000703590">
    <property type="component" value="Unassembled WGS sequence"/>
</dbReference>
<dbReference type="InterPro" id="IPR001296">
    <property type="entry name" value="Glyco_trans_1"/>
</dbReference>
<evidence type="ECO:0000313" key="4">
    <source>
        <dbReference type="Proteomes" id="UP000703590"/>
    </source>
</evidence>
<comment type="caution">
    <text evidence="3">The sequence shown here is derived from an EMBL/GenBank/DDBJ whole genome shotgun (WGS) entry which is preliminary data.</text>
</comment>
<evidence type="ECO:0000313" key="3">
    <source>
        <dbReference type="EMBL" id="MBN2964664.1"/>
    </source>
</evidence>
<dbReference type="SUPFAM" id="SSF53756">
    <property type="entry name" value="UDP-Glycosyltransferase/glycogen phosphorylase"/>
    <property type="match status" value="1"/>
</dbReference>
<gene>
    <name evidence="3" type="ORF">JWV37_07720</name>
</gene>